<feature type="compositionally biased region" description="Low complexity" evidence="1">
    <location>
        <begin position="1018"/>
        <end position="1033"/>
    </location>
</feature>
<feature type="compositionally biased region" description="Low complexity" evidence="1">
    <location>
        <begin position="807"/>
        <end position="818"/>
    </location>
</feature>
<feature type="compositionally biased region" description="Polar residues" evidence="1">
    <location>
        <begin position="794"/>
        <end position="806"/>
    </location>
</feature>
<feature type="compositionally biased region" description="Polar residues" evidence="1">
    <location>
        <begin position="2022"/>
        <end position="2049"/>
    </location>
</feature>
<sequence length="2586" mass="278675">MSGPYNYGFRPPHGQSPMSPETPTSAYKIDVKRTKTKKWVEAKTQNYDGDDWGNDFDDEPDEPVPVPPLKPTMGFRQPSPSQATTANLPSNQPLTPQSAGPASMMRPQQPATNESALSSSPRATAGLPPLQTQTPPRPAPPIVHPESSDIRPQIVSGPSSMDSVSDKGPYEHLVSPQSANIGSGPGSNAGRHEAPPLNVTSPVGGRRTSPAPPQQQQQSQQPAQPQAARFPPRKSSMGQHDADRQANSRSGSTQPPWMEQRSRSPSTVRSPGTPSNAKAQPFVRPSDIYRRAENEREKERVSTESGRPSLDGVGGPRTERSISPANAPAGVGAGEHVRGNDLGLSKLQGEDAPQGNQRPVLEPVAERKSEYGFDRLLSQPQSQDQALPQPQPQPTTNITTTKSGSPQLAVPAHAPEPQYQRPTNEEVAEQRRYSSSPRLPDLARMSLFGDDFFSNPGKFADDAPPMPSLNSQQSGAALPAENLSTIDRTATPAALSTSSITPQRAESPMASGQPDKMEPVSPAQPPPTKENDEPVGLGLNSLPSRPSLPGGWVTETRSVTDEQTPPAVAEKKTAGMDPGEVSPITDNEDDELRGSGLATVKDRVSIPVSIPEASARVPQSHDRDTDKAEAAVKPLAPLNPRPSDHSPSDFVPPEKLQRESTMSTVTSPSPVKESDKLREEIMRSLSPVRPTSDFNDFNKNQASGLTVEDNGPRESTYLHGVYDDYWTAGDDKPDVPELPKKAEMDVKSSEKERDISGVPPLSPRKETAGTSPNLGRRFSWEGGSEQVTPGPADPQNNLLSEPQLQTASAAVVSPSLPSQDAQQPRAASSEQPRGAEQAQPPTTTTDETHIAVPPNSGTMSHQVSQVSSVPRDRLGSEAIEPPSPVSVVTDKNNASAAPTRRLSLAEEKSMVRVSSNPVSPSPPPGDHPALAQSAEATPPPASPEPSQQQPVAPVKITNFRDIMELQSASERINKYNETRAQFASMDSGLDNWLVNLKSQHPEHANATASFATNISNAGQGQSSPTTSQPNSQQPYYQQYLNASSTNVSTAAASGRPPAGSVSMGSHSPSSDFKHSSGQVGAKGKGLLLAAGKAGKGLLSKGKNKLRGTGDKNDSSPPPAQAQSRTKAERRTSWGISLGTRSSPRADSHARSASLSGSLSGPAPSSQTIPEHPASPTPPPQLPQTSRISPFDTLTQDRQASAWAPPRPQTPKHPAGALRDSDSEPVSPVSDTQSASAPKGHDKADDDGFDSGLGGGGDLQVPRPISKTQPSWDPFTGTPLVEEEGFEMGQSRDPSPHAHHAARASSVAQAQTTTSLAKNSTEDDDWVVVSPQSPPSGQVYVVSPESPPLARSFQPIEVSREISANEDDEESANRGAVSLAQQAQGQIQHHQPGQQDQPTTQHGQRIQHLPQQGTGYQAPQQYQYQHQTREQLPSQQQQVSPQRQSSFVGLPPIRRTSTFGMNFTKRAKKRFPLDEDEDDGHGLVSSPVGTTSAHFGQNTGSSTQGQQAGDGAFVESSQPVRVETGLSASRKDSAMSHQVISATSTQAATLATESTGVDWRVDDEKRPLDPQQSFRPGGPVPRPIDTNFATSHDGRSGGQPLAPGMRSQQGVVPPTVGGNPIQHLPPQGPWKLEESHLSEPLLPASRSRLSGSSTSPHQPFFGFDKETGVPSPMAPRQETQLPPRQKFSEVPPSSAQRYPELFTSPPQGYPNPGSPTGPRSSFDAGHHLYNRDNTSLQRTRTVDSEVSSVEPSGDDERGRGKRGSGFFKEVGGRFSRTSSRERQNFKDEVEPTGHPAESLERERMSVSSIGTVEMQDRQRRRSSFFLNLRGPKPSDAAQAQEGEGIPPSPKASPNPAVSPQIPHPGGPAERKRSWLGPGGNDSAAAPPSLSRSSTSTAGNEPAGGPKDPPKKRFSGLKVFNRTSSQQDLQPPPKPSTSHSVASSFHSHHSGNQLGVSDSQVTLGRERSNTTGSGPYGLMQTNKHLQTVGEEDRGRRSSASGFLSGLFGTRSSKTREAQQPADIASQQNQDPPQFRLQQQSGNQLLPSSLGPNRQMGPLPMRGPPQQFESQPQQTSLAQSSQQATNAGPQAQALEQRRADVSFLPVSQYSQPRSPPLDSQQSRHLAMTGARPVSEIESEDQNVPGRDVPGAGLVQWEACLALSRTKSLNMIKSLFLGATPPFTAREAWLPLHMISDVPRLPLSILTTRCRQPSKHGPRPMDLEDTCRIHRRTINRRARRRKLSRIVNYKSKAVANPWHRRRQTGVQVRLLISRMSLIQAMVRSLASGVSVEVCRGTISSTNNKNQEEYTLQTKTADHTTSVVSLIMDQTLKPPSRFTVKHRFNKRHKANATPNPVTSFIRSFYRMSLKNSTPPNIISSKPTLLGNTSVPRKINHHTVEACKSRMLPTLTGNTRIVVTNLRQHQPDQKLPIQKYKQHRKVYSSTPVAFLQDSSDDIYDSTPRLPSGPPPPPAQPIMATRTGQSQVSESSADEAPRNATHANGNANGNASATLTRGKSTRAELEDTEDERMRTIRLEAQEEKILVDPYEEKQSSGNKYRKEDDPDAPQMSATSYPGQEWNPYGAGGYEDWD</sequence>
<feature type="compositionally biased region" description="Basic and acidic residues" evidence="1">
    <location>
        <begin position="1777"/>
        <end position="1803"/>
    </location>
</feature>
<feature type="region of interest" description="Disordered" evidence="1">
    <location>
        <begin position="2448"/>
        <end position="2586"/>
    </location>
</feature>
<feature type="compositionally biased region" description="Low complexity" evidence="1">
    <location>
        <begin position="1881"/>
        <end position="1896"/>
    </location>
</feature>
<feature type="compositionally biased region" description="Polar residues" evidence="1">
    <location>
        <begin position="482"/>
        <end position="504"/>
    </location>
</feature>
<feature type="compositionally biased region" description="Low complexity" evidence="1">
    <location>
        <begin position="1060"/>
        <end position="1070"/>
    </location>
</feature>
<feature type="compositionally biased region" description="Low complexity" evidence="1">
    <location>
        <begin position="1379"/>
        <end position="1445"/>
    </location>
</feature>
<feature type="compositionally biased region" description="Pro residues" evidence="1">
    <location>
        <begin position="1172"/>
        <end position="1181"/>
    </location>
</feature>
<feature type="compositionally biased region" description="Basic and acidic residues" evidence="1">
    <location>
        <begin position="287"/>
        <end position="302"/>
    </location>
</feature>
<feature type="compositionally biased region" description="Polar residues" evidence="1">
    <location>
        <begin position="78"/>
        <end position="100"/>
    </location>
</feature>
<feature type="compositionally biased region" description="Polar residues" evidence="1">
    <location>
        <begin position="692"/>
        <end position="704"/>
    </location>
</feature>
<feature type="region of interest" description="Disordered" evidence="1">
    <location>
        <begin position="1046"/>
        <end position="1079"/>
    </location>
</feature>
<feature type="compositionally biased region" description="Polar residues" evidence="1">
    <location>
        <begin position="2475"/>
        <end position="2484"/>
    </location>
</feature>
<feature type="compositionally biased region" description="Polar residues" evidence="1">
    <location>
        <begin position="16"/>
        <end position="25"/>
    </location>
</feature>
<name>A0A9P6HS16_9PEZI</name>
<feature type="compositionally biased region" description="Polar residues" evidence="1">
    <location>
        <begin position="109"/>
        <end position="122"/>
    </location>
</feature>
<feature type="compositionally biased region" description="Acidic residues" evidence="1">
    <location>
        <begin position="48"/>
        <end position="62"/>
    </location>
</feature>
<keyword evidence="3" id="KW-1185">Reference proteome</keyword>
<feature type="compositionally biased region" description="Low complexity" evidence="1">
    <location>
        <begin position="214"/>
        <end position="228"/>
    </location>
</feature>
<feature type="compositionally biased region" description="Low complexity" evidence="1">
    <location>
        <begin position="1302"/>
        <end position="1316"/>
    </location>
</feature>
<dbReference type="GeneID" id="62168787"/>
<evidence type="ECO:0000256" key="1">
    <source>
        <dbReference type="SAM" id="MobiDB-lite"/>
    </source>
</evidence>
<feature type="compositionally biased region" description="Basic and acidic residues" evidence="1">
    <location>
        <begin position="672"/>
        <end position="682"/>
    </location>
</feature>
<dbReference type="Proteomes" id="UP000781932">
    <property type="component" value="Unassembled WGS sequence"/>
</dbReference>
<organism evidence="2 3">
    <name type="scientific">Colletotrichum karsti</name>
    <dbReference type="NCBI Taxonomy" id="1095194"/>
    <lineage>
        <taxon>Eukaryota</taxon>
        <taxon>Fungi</taxon>
        <taxon>Dikarya</taxon>
        <taxon>Ascomycota</taxon>
        <taxon>Pezizomycotina</taxon>
        <taxon>Sordariomycetes</taxon>
        <taxon>Hypocreomycetidae</taxon>
        <taxon>Glomerellales</taxon>
        <taxon>Glomerellaceae</taxon>
        <taxon>Colletotrichum</taxon>
        <taxon>Colletotrichum boninense species complex</taxon>
    </lineage>
</organism>
<feature type="compositionally biased region" description="Pro residues" evidence="1">
    <location>
        <begin position="2460"/>
        <end position="2469"/>
    </location>
</feature>
<feature type="compositionally biased region" description="Low complexity" evidence="1">
    <location>
        <begin position="1637"/>
        <end position="1655"/>
    </location>
</feature>
<feature type="compositionally biased region" description="Basic and acidic residues" evidence="1">
    <location>
        <begin position="29"/>
        <end position="41"/>
    </location>
</feature>
<dbReference type="OrthoDB" id="5151921at2759"/>
<feature type="compositionally biased region" description="Polar residues" evidence="1">
    <location>
        <begin position="855"/>
        <end position="868"/>
    </location>
</feature>
<feature type="compositionally biased region" description="Polar residues" evidence="1">
    <location>
        <begin position="263"/>
        <end position="278"/>
    </location>
</feature>
<feature type="compositionally biased region" description="Polar residues" evidence="1">
    <location>
        <begin position="1967"/>
        <end position="1983"/>
    </location>
</feature>
<evidence type="ECO:0000313" key="2">
    <source>
        <dbReference type="EMBL" id="KAF9869517.1"/>
    </source>
</evidence>
<evidence type="ECO:0008006" key="4">
    <source>
        <dbReference type="Google" id="ProtNLM"/>
    </source>
</evidence>
<feature type="compositionally biased region" description="Basic and acidic residues" evidence="1">
    <location>
        <begin position="2514"/>
        <end position="2557"/>
    </location>
</feature>
<feature type="compositionally biased region" description="Basic and acidic residues" evidence="1">
    <location>
        <begin position="364"/>
        <end position="373"/>
    </location>
</feature>
<feature type="region of interest" description="Disordered" evidence="1">
    <location>
        <begin position="1"/>
        <end position="954"/>
    </location>
</feature>
<feature type="compositionally biased region" description="Basic and acidic residues" evidence="1">
    <location>
        <begin position="619"/>
        <end position="630"/>
    </location>
</feature>
<feature type="region of interest" description="Disordered" evidence="1">
    <location>
        <begin position="1097"/>
        <end position="1519"/>
    </location>
</feature>
<protein>
    <recommendedName>
        <fullName evidence="4">SWI-SNF chromatin-remodeling complex protein</fullName>
    </recommendedName>
</protein>
<feature type="region of interest" description="Disordered" evidence="1">
    <location>
        <begin position="1014"/>
        <end position="1033"/>
    </location>
</feature>
<feature type="compositionally biased region" description="Low complexity" evidence="1">
    <location>
        <begin position="660"/>
        <end position="671"/>
    </location>
</feature>
<feature type="compositionally biased region" description="Polar residues" evidence="1">
    <location>
        <begin position="1949"/>
        <end position="1960"/>
    </location>
</feature>
<accession>A0A9P6HS16</accession>
<evidence type="ECO:0000313" key="3">
    <source>
        <dbReference type="Proteomes" id="UP000781932"/>
    </source>
</evidence>
<feature type="compositionally biased region" description="Low complexity" evidence="1">
    <location>
        <begin position="1495"/>
        <end position="1511"/>
    </location>
</feature>
<comment type="caution">
    <text evidence="2">The sequence shown here is derived from an EMBL/GenBank/DDBJ whole genome shotgun (WGS) entry which is preliminary data.</text>
</comment>
<feature type="compositionally biased region" description="Polar residues" evidence="1">
    <location>
        <begin position="819"/>
        <end position="831"/>
    </location>
</feature>
<feature type="compositionally biased region" description="Low complexity" evidence="1">
    <location>
        <begin position="379"/>
        <end position="401"/>
    </location>
</feature>
<reference evidence="2" key="1">
    <citation type="submission" date="2020-03" db="EMBL/GenBank/DDBJ databases">
        <authorList>
            <person name="He L."/>
        </authorList>
    </citation>
    <scope>NUCLEOTIDE SEQUENCE</scope>
    <source>
        <strain evidence="2">CkLH20</strain>
    </source>
</reference>
<feature type="compositionally biased region" description="Polar residues" evidence="1">
    <location>
        <begin position="1730"/>
        <end position="1749"/>
    </location>
</feature>
<feature type="compositionally biased region" description="Low complexity" evidence="1">
    <location>
        <begin position="1151"/>
        <end position="1165"/>
    </location>
</feature>
<reference evidence="2" key="2">
    <citation type="submission" date="2020-11" db="EMBL/GenBank/DDBJ databases">
        <title>Whole genome sequencing of Colletotrichum sp.</title>
        <authorList>
            <person name="Li H."/>
        </authorList>
    </citation>
    <scope>NUCLEOTIDE SEQUENCE</scope>
    <source>
        <strain evidence="2">CkLH20</strain>
    </source>
</reference>
<proteinExistence type="predicted"/>
<feature type="compositionally biased region" description="Basic and acidic residues" evidence="1">
    <location>
        <begin position="1558"/>
        <end position="1567"/>
    </location>
</feature>
<feature type="region of interest" description="Disordered" evidence="1">
    <location>
        <begin position="1553"/>
        <end position="2092"/>
    </location>
</feature>
<feature type="compositionally biased region" description="Low complexity" evidence="1">
    <location>
        <begin position="1995"/>
        <end position="2006"/>
    </location>
</feature>
<feature type="compositionally biased region" description="Low complexity" evidence="1">
    <location>
        <begin position="2067"/>
        <end position="2082"/>
    </location>
</feature>
<feature type="compositionally biased region" description="Low complexity" evidence="1">
    <location>
        <begin position="1934"/>
        <end position="1943"/>
    </location>
</feature>
<feature type="compositionally biased region" description="Low complexity" evidence="1">
    <location>
        <begin position="2492"/>
        <end position="2507"/>
    </location>
</feature>
<feature type="compositionally biased region" description="Basic and acidic residues" evidence="1">
    <location>
        <begin position="729"/>
        <end position="755"/>
    </location>
</feature>
<dbReference type="EMBL" id="JAATWM020000069">
    <property type="protein sequence ID" value="KAF9869517.1"/>
    <property type="molecule type" value="Genomic_DNA"/>
</dbReference>
<feature type="compositionally biased region" description="Low complexity" evidence="1">
    <location>
        <begin position="944"/>
        <end position="954"/>
    </location>
</feature>
<gene>
    <name evidence="2" type="ORF">CkaCkLH20_13002</name>
</gene>
<dbReference type="RefSeq" id="XP_038738978.1">
    <property type="nucleotide sequence ID" value="XM_038895713.1"/>
</dbReference>